<dbReference type="STRING" id="717773.Thicy_0531"/>
<sequence length="301" mass="34427">MNQIYRKQVALLLDVLPDVAKETCFAMHGGTAINLFVRNMPRLSIDIDLTFLKIAGRNETLAGINAALLRIKARIETVRPSVRIEHKAEVCKLIIEERGVIIKVEVNMISRGVLASPKAMMLCEMAQEAFDVFCAMRIVPMAQLYGGKLCAALDRQHPRDLFDVKLLFENEGFTEEIKQGLMFGLVSSNRPTHEMLNPNLQDQRTAFEQQFKGMTTHPFSYEDYETTRFKLIELIKAGLNDQDKAFLLSVNRLEPDWSIYDYRHFPSVKWKLLNLAKFKQLNPVSYQQQLGELQALFTGNV</sequence>
<dbReference type="KEGG" id="tcy:Thicy_0531"/>
<dbReference type="eggNOG" id="COG2253">
    <property type="taxonomic scope" value="Bacteria"/>
</dbReference>
<gene>
    <name evidence="1" type="ordered locus">Thicy_0531</name>
</gene>
<accession>F6DBR8</accession>
<dbReference type="AlphaFoldDB" id="F6DBR8"/>
<organism evidence="1 2">
    <name type="scientific">Thiomicrospira cyclica (strain DSM 14477 / JCM 11371 / ALM1)</name>
    <name type="common">Thioalkalimicrobium cyclicum</name>
    <dbReference type="NCBI Taxonomy" id="717773"/>
    <lineage>
        <taxon>Bacteria</taxon>
        <taxon>Pseudomonadati</taxon>
        <taxon>Pseudomonadota</taxon>
        <taxon>Gammaproteobacteria</taxon>
        <taxon>Thiotrichales</taxon>
        <taxon>Piscirickettsiaceae</taxon>
        <taxon>Thiomicrospira</taxon>
    </lineage>
</organism>
<protein>
    <submittedName>
        <fullName evidence="1">Uncharacterized protein</fullName>
    </submittedName>
</protein>
<evidence type="ECO:0000313" key="1">
    <source>
        <dbReference type="EMBL" id="AEG31304.1"/>
    </source>
</evidence>
<dbReference type="RefSeq" id="WP_013835085.1">
    <property type="nucleotide sequence ID" value="NC_015581.1"/>
</dbReference>
<dbReference type="Proteomes" id="UP000009232">
    <property type="component" value="Chromosome"/>
</dbReference>
<dbReference type="EMBL" id="CP002776">
    <property type="protein sequence ID" value="AEG31304.1"/>
    <property type="molecule type" value="Genomic_DNA"/>
</dbReference>
<proteinExistence type="predicted"/>
<dbReference type="InterPro" id="IPR014942">
    <property type="entry name" value="AbiEii"/>
</dbReference>
<dbReference type="Gene3D" id="3.10.450.620">
    <property type="entry name" value="JHP933, nucleotidyltransferase-like core domain"/>
    <property type="match status" value="1"/>
</dbReference>
<dbReference type="OrthoDB" id="1550603at2"/>
<keyword evidence="2" id="KW-1185">Reference proteome</keyword>
<reference evidence="1 2" key="1">
    <citation type="submission" date="2011-05" db="EMBL/GenBank/DDBJ databases">
        <title>Complete sequence of Thioalkalimicrobium cyclicum ALM1.</title>
        <authorList>
            <consortium name="US DOE Joint Genome Institute"/>
            <person name="Lucas S."/>
            <person name="Han J."/>
            <person name="Lapidus A."/>
            <person name="Cheng J.-F."/>
            <person name="Goodwin L."/>
            <person name="Pitluck S."/>
            <person name="Peters L."/>
            <person name="Mikhailova N."/>
            <person name="Davenport K."/>
            <person name="Han C."/>
            <person name="Tapia R."/>
            <person name="Land M."/>
            <person name="Hauser L."/>
            <person name="Kyrpides N."/>
            <person name="Ivanova N."/>
            <person name="Pagani I."/>
            <person name="Kappler U."/>
            <person name="Woyke T."/>
        </authorList>
    </citation>
    <scope>NUCLEOTIDE SEQUENCE [LARGE SCALE GENOMIC DNA]</scope>
    <source>
        <strain evidence="2">DSM 14477 / JCM 11371 / ALM1</strain>
    </source>
</reference>
<name>F6DBR8_THICA</name>
<dbReference type="HOGENOM" id="CLU_058622_1_0_6"/>
<dbReference type="Pfam" id="PF08843">
    <property type="entry name" value="AbiEii"/>
    <property type="match status" value="1"/>
</dbReference>
<evidence type="ECO:0000313" key="2">
    <source>
        <dbReference type="Proteomes" id="UP000009232"/>
    </source>
</evidence>